<dbReference type="EMBL" id="BAAALT010000279">
    <property type="protein sequence ID" value="GAA1833659.1"/>
    <property type="molecule type" value="Genomic_DNA"/>
</dbReference>
<keyword evidence="1 7" id="KW-0853">WD repeat</keyword>
<dbReference type="Pfam" id="PF00400">
    <property type="entry name" value="WD40"/>
    <property type="match status" value="2"/>
</dbReference>
<dbReference type="SUPFAM" id="SSF50978">
    <property type="entry name" value="WD40 repeat-like"/>
    <property type="match status" value="1"/>
</dbReference>
<dbReference type="SUPFAM" id="SSF56112">
    <property type="entry name" value="Protein kinase-like (PK-like)"/>
    <property type="match status" value="1"/>
</dbReference>
<evidence type="ECO:0000313" key="10">
    <source>
        <dbReference type="EMBL" id="GAA1833659.1"/>
    </source>
</evidence>
<accession>A0ABP4Z029</accession>
<feature type="repeat" description="WD" evidence="7">
    <location>
        <begin position="495"/>
        <end position="538"/>
    </location>
</feature>
<dbReference type="Gene3D" id="1.10.510.10">
    <property type="entry name" value="Transferase(Phosphotransferase) domain 1"/>
    <property type="match status" value="1"/>
</dbReference>
<dbReference type="PROSITE" id="PS50011">
    <property type="entry name" value="PROTEIN_KINASE_DOM"/>
    <property type="match status" value="1"/>
</dbReference>
<evidence type="ECO:0000259" key="9">
    <source>
        <dbReference type="PROSITE" id="PS50011"/>
    </source>
</evidence>
<dbReference type="Gene3D" id="3.30.200.20">
    <property type="entry name" value="Phosphorylase Kinase, domain 1"/>
    <property type="match status" value="1"/>
</dbReference>
<keyword evidence="3" id="KW-0677">Repeat</keyword>
<evidence type="ECO:0000313" key="11">
    <source>
        <dbReference type="Proteomes" id="UP001500218"/>
    </source>
</evidence>
<evidence type="ECO:0000256" key="4">
    <source>
        <dbReference type="ARBA" id="ARBA00022741"/>
    </source>
</evidence>
<dbReference type="PANTHER" id="PTHR43289:SF34">
    <property type="entry name" value="SERINE_THREONINE-PROTEIN KINASE YBDM-RELATED"/>
    <property type="match status" value="1"/>
</dbReference>
<dbReference type="Pfam" id="PF00069">
    <property type="entry name" value="Pkinase"/>
    <property type="match status" value="1"/>
</dbReference>
<dbReference type="InterPro" id="IPR001680">
    <property type="entry name" value="WD40_rpt"/>
</dbReference>
<dbReference type="Proteomes" id="UP001500218">
    <property type="component" value="Unassembled WGS sequence"/>
</dbReference>
<dbReference type="PANTHER" id="PTHR43289">
    <property type="entry name" value="MITOGEN-ACTIVATED PROTEIN KINASE KINASE KINASE 20-RELATED"/>
    <property type="match status" value="1"/>
</dbReference>
<reference evidence="11" key="1">
    <citation type="journal article" date="2019" name="Int. J. Syst. Evol. Microbiol.">
        <title>The Global Catalogue of Microorganisms (GCM) 10K type strain sequencing project: providing services to taxonomists for standard genome sequencing and annotation.</title>
        <authorList>
            <consortium name="The Broad Institute Genomics Platform"/>
            <consortium name="The Broad Institute Genome Sequencing Center for Infectious Disease"/>
            <person name="Wu L."/>
            <person name="Ma J."/>
        </authorList>
    </citation>
    <scope>NUCLEOTIDE SEQUENCE [LARGE SCALE GENOMIC DNA]</scope>
    <source>
        <strain evidence="11">JCM 13250</strain>
    </source>
</reference>
<keyword evidence="5 10" id="KW-0418">Kinase</keyword>
<keyword evidence="11" id="KW-1185">Reference proteome</keyword>
<feature type="domain" description="Protein kinase" evidence="9">
    <location>
        <begin position="13"/>
        <end position="265"/>
    </location>
</feature>
<dbReference type="InterPro" id="IPR008271">
    <property type="entry name" value="Ser/Thr_kinase_AS"/>
</dbReference>
<keyword evidence="8" id="KW-0472">Membrane</keyword>
<evidence type="ECO:0000256" key="1">
    <source>
        <dbReference type="ARBA" id="ARBA00022574"/>
    </source>
</evidence>
<keyword evidence="8" id="KW-0812">Transmembrane</keyword>
<feature type="repeat" description="WD" evidence="7">
    <location>
        <begin position="653"/>
        <end position="670"/>
    </location>
</feature>
<keyword evidence="4" id="KW-0547">Nucleotide-binding</keyword>
<dbReference type="InterPro" id="IPR015943">
    <property type="entry name" value="WD40/YVTN_repeat-like_dom_sf"/>
</dbReference>
<dbReference type="PROSITE" id="PS00108">
    <property type="entry name" value="PROTEIN_KINASE_ST"/>
    <property type="match status" value="1"/>
</dbReference>
<dbReference type="InterPro" id="IPR019775">
    <property type="entry name" value="WD40_repeat_CS"/>
</dbReference>
<comment type="caution">
    <text evidence="10">The sequence shown here is derived from an EMBL/GenBank/DDBJ whole genome shotgun (WGS) entry which is preliminary data.</text>
</comment>
<evidence type="ECO:0000256" key="2">
    <source>
        <dbReference type="ARBA" id="ARBA00022679"/>
    </source>
</evidence>
<dbReference type="RefSeq" id="WP_344139700.1">
    <property type="nucleotide sequence ID" value="NZ_BAAALT010000279.1"/>
</dbReference>
<dbReference type="PROSITE" id="PS50082">
    <property type="entry name" value="WD_REPEATS_2"/>
    <property type="match status" value="2"/>
</dbReference>
<evidence type="ECO:0000256" key="6">
    <source>
        <dbReference type="ARBA" id="ARBA00022840"/>
    </source>
</evidence>
<dbReference type="InterPro" id="IPR011009">
    <property type="entry name" value="Kinase-like_dom_sf"/>
</dbReference>
<proteinExistence type="predicted"/>
<keyword evidence="8" id="KW-1133">Transmembrane helix</keyword>
<feature type="transmembrane region" description="Helical" evidence="8">
    <location>
        <begin position="304"/>
        <end position="326"/>
    </location>
</feature>
<evidence type="ECO:0000256" key="7">
    <source>
        <dbReference type="PROSITE-ProRule" id="PRU00221"/>
    </source>
</evidence>
<organism evidence="10 11">
    <name type="scientific">Luedemannella flava</name>
    <dbReference type="NCBI Taxonomy" id="349316"/>
    <lineage>
        <taxon>Bacteria</taxon>
        <taxon>Bacillati</taxon>
        <taxon>Actinomycetota</taxon>
        <taxon>Actinomycetes</taxon>
        <taxon>Micromonosporales</taxon>
        <taxon>Micromonosporaceae</taxon>
        <taxon>Luedemannella</taxon>
    </lineage>
</organism>
<evidence type="ECO:0000256" key="8">
    <source>
        <dbReference type="SAM" id="Phobius"/>
    </source>
</evidence>
<keyword evidence="6" id="KW-0067">ATP-binding</keyword>
<dbReference type="Gene3D" id="2.130.10.10">
    <property type="entry name" value="YVTN repeat-like/Quinoprotein amine dehydrogenase"/>
    <property type="match status" value="2"/>
</dbReference>
<dbReference type="SMART" id="SM00220">
    <property type="entry name" value="S_TKc"/>
    <property type="match status" value="1"/>
</dbReference>
<dbReference type="InterPro" id="IPR000719">
    <property type="entry name" value="Prot_kinase_dom"/>
</dbReference>
<name>A0ABP4Z029_9ACTN</name>
<dbReference type="PROSITE" id="PS00678">
    <property type="entry name" value="WD_REPEATS_1"/>
    <property type="match status" value="2"/>
</dbReference>
<dbReference type="InterPro" id="IPR036322">
    <property type="entry name" value="WD40_repeat_dom_sf"/>
</dbReference>
<keyword evidence="2" id="KW-0808">Transferase</keyword>
<dbReference type="GO" id="GO:0016301">
    <property type="term" value="F:kinase activity"/>
    <property type="evidence" value="ECO:0007669"/>
    <property type="project" value="UniProtKB-KW"/>
</dbReference>
<sequence length="670" mass="69530">MLTPDDPRAVAGYRLSGRIGVGGQGVVYLGHAADGTPVAVKVLHLGPAADAAARRRFLREATLARRVAGFCTARVLDAGLEGERPYLVSEYIDGVSLQQHVAGSGPLDEGALRRLAIGTAGALAAIHRAGIVHRDVKPGNVLLGPDGPRVVDFGIARALDVTTTTGAFLGTPAYMSPEQVAGDPVGPPSDVFSWAAMVAFAATGRPPFGQDSMPAVFNRIAHHEPDLTGVPADLRPLLLRCLAKSPAARPVAGEVMLALVEHDTPAPAALATVPDRAAPGADVGPATRQDPLRITTLPFRLRPLLVALGAIALVLAIVFALPIWFLGDGPGGDPGKDPDVFGAQLGKPMAAQEQVWSLALGTLDGRPIVVSGGETDDETLAVWDLAAHRQVGGDLTVHRGLFATGGIVEVAVGVVDGRTVAVSASTGSPFLDKEPNRVWALATGRQVRTLPDRVSQPTAIDVAEVAGVPVAVVAGTNGTLQMWDLRTGKPRGDPLRVHRGYVTDLATGTLDGRAVAVTIGDDRTLKVWDLRTGKPVGTPVTSETGLSALTLTTLAGRPVAITGGDRDDGALRVWDLQAREQVGPAMARHDLWVGDVAAATVKGRTIATSVGYDGTLRVWDLVTRRPIGDPIAARSGILRAVEIAELDGRAVAVTGGNDGSVRVWNVTPPG</sequence>
<dbReference type="SMART" id="SM00320">
    <property type="entry name" value="WD40"/>
    <property type="match status" value="4"/>
</dbReference>
<protein>
    <submittedName>
        <fullName evidence="10">Serine/threonine-protein kinase</fullName>
    </submittedName>
</protein>
<evidence type="ECO:0000256" key="3">
    <source>
        <dbReference type="ARBA" id="ARBA00022737"/>
    </source>
</evidence>
<dbReference type="CDD" id="cd14014">
    <property type="entry name" value="STKc_PknB_like"/>
    <property type="match status" value="1"/>
</dbReference>
<gene>
    <name evidence="10" type="ORF">GCM10009682_60080</name>
</gene>
<evidence type="ECO:0000256" key="5">
    <source>
        <dbReference type="ARBA" id="ARBA00022777"/>
    </source>
</evidence>